<reference evidence="5 6" key="1">
    <citation type="submission" date="2022-05" db="EMBL/GenBank/DDBJ databases">
        <authorList>
            <consortium name="Genoscope - CEA"/>
            <person name="William W."/>
        </authorList>
    </citation>
    <scope>NUCLEOTIDE SEQUENCE [LARGE SCALE GENOMIC DNA]</scope>
</reference>
<feature type="region of interest" description="Disordered" evidence="3">
    <location>
        <begin position="660"/>
        <end position="704"/>
    </location>
</feature>
<dbReference type="InterPro" id="IPR014762">
    <property type="entry name" value="DNA_mismatch_repair_CS"/>
</dbReference>
<dbReference type="PROSITE" id="PS00058">
    <property type="entry name" value="DNA_MISMATCH_REPAIR_1"/>
    <property type="match status" value="1"/>
</dbReference>
<dbReference type="SMART" id="SM01340">
    <property type="entry name" value="DNA_mis_repair"/>
    <property type="match status" value="1"/>
</dbReference>
<keyword evidence="2" id="KW-0227">DNA damage</keyword>
<dbReference type="InterPro" id="IPR020568">
    <property type="entry name" value="Ribosomal_Su5_D2-typ_SF"/>
</dbReference>
<dbReference type="InterPro" id="IPR002099">
    <property type="entry name" value="MutL/Mlh/PMS"/>
</dbReference>
<dbReference type="EMBL" id="CALNXK010000098">
    <property type="protein sequence ID" value="CAH3154465.1"/>
    <property type="molecule type" value="Genomic_DNA"/>
</dbReference>
<gene>
    <name evidence="5" type="ORF">PLOB_00050034</name>
</gene>
<dbReference type="InterPro" id="IPR013507">
    <property type="entry name" value="DNA_mismatch_S5_2-like"/>
</dbReference>
<dbReference type="Gene3D" id="3.30.230.10">
    <property type="match status" value="1"/>
</dbReference>
<dbReference type="PANTHER" id="PTHR10073">
    <property type="entry name" value="DNA MISMATCH REPAIR PROTEIN MLH, PMS, MUTL"/>
    <property type="match status" value="1"/>
</dbReference>
<dbReference type="PANTHER" id="PTHR10073:SF54">
    <property type="entry name" value="PMS1 PROTEIN HOMOLOG 1"/>
    <property type="match status" value="1"/>
</dbReference>
<evidence type="ECO:0000313" key="6">
    <source>
        <dbReference type="Proteomes" id="UP001159405"/>
    </source>
</evidence>
<evidence type="ECO:0000256" key="2">
    <source>
        <dbReference type="ARBA" id="ARBA00022763"/>
    </source>
</evidence>
<dbReference type="Proteomes" id="UP001159405">
    <property type="component" value="Unassembled WGS sequence"/>
</dbReference>
<protein>
    <recommendedName>
        <fullName evidence="4">DNA mismatch repair protein S5 domain-containing protein</fullName>
    </recommendedName>
</protein>
<name>A0ABN8Q027_9CNID</name>
<dbReference type="Pfam" id="PF13589">
    <property type="entry name" value="HATPase_c_3"/>
    <property type="match status" value="1"/>
</dbReference>
<feature type="region of interest" description="Disordered" evidence="3">
    <location>
        <begin position="555"/>
        <end position="575"/>
    </location>
</feature>
<proteinExistence type="inferred from homology"/>
<dbReference type="NCBIfam" id="TIGR00585">
    <property type="entry name" value="mutl"/>
    <property type="match status" value="1"/>
</dbReference>
<dbReference type="SUPFAM" id="SSF55874">
    <property type="entry name" value="ATPase domain of HSP90 chaperone/DNA topoisomerase II/histidine kinase"/>
    <property type="match status" value="1"/>
</dbReference>
<evidence type="ECO:0000313" key="5">
    <source>
        <dbReference type="EMBL" id="CAH3154465.1"/>
    </source>
</evidence>
<accession>A0ABN8Q027</accession>
<comment type="similarity">
    <text evidence="1">Belongs to the DNA mismatch repair MutL/HexB family.</text>
</comment>
<sequence length="1030" mass="113375">MNLLPSSTVRLIASSQVITSVSSAVKELIENSLDAGATSIEVKLDRWGLERIEVRDNGCGIKPEDAPFVGEPHYTSKISNDDDLKSLQTYGFRGEALGSLASVSNVSVLTKTESDEVGMLYTLQRNGKIEATQPKPTATGTTVVASNLFKNLPVRKQFSSNNKKCKEELKRVEDLVIAYALVHPSLRISLRHNKTVIWQKSKVSNHKTALLSVFGTALLAQMGTIEFHDESHCNIRVLGYLPKPGSDSELTGRAVNDRCFVFFNGRPVNMKQISQVIKQYYNSHTTGASNRYPVAFLDITVPPDGLDVNLEPNKTSVLLTNKEEVMTLLTNLLEEFYSDEKNKISDRTLTGTHTSNGAEKGDCPSQNECGITENVCNGNVRGIHVRSSGIANAVGECSVTEACRPAEKVANGTPCSLSMENSQHENSNLQSSLFERTVECNIEHSTCKSAENTSCNVDFHPNNAVQSNITDGISKSCSTFKSSHGNEEYTCNNNSGEMQKSVDQATTLTCHKDTCTNAGQLWGTISDKSLCAIIDLGLDVLNTSRNTTVGNGLVHAHHDSDKHDSSVGQTSSDDIQSIESSGRNMLSNKDNSKAGICAEKVQDVEESTCKPSLSRSVEDLFSDDLSDDLFDDLDLEVSGVNCNDRSSTLVRHVKTVEKSKDKDFPVSSSNKDSVSLEKSVVPGSSDTSDAKCSEKDWSKGHGIVDKQGKPVEPVCLITPGPPNKQPSAACNYKTPVTPLHGKRKQSSCQLRLSLSNKKIKKIPEITNQPLITKIMSPNPMQRKVLYKKENIPFCLATLKQSQDERGKDQRSEQEETNSDHLIGRLDPWGVWLIKRGTDIVCVNQYRIQEQLLFQRLMECHSLPKEIMNPPIALNERIVGGPECWKTLLGMRSKCDPPNTARFIDDERLTANGFDVCLKTDSESGETKLELHKMSTTIPFYGVPDLAEVLELVNQQNGDSNSNSLASCRPFKVIHYLQGEAVRVARGLSSRMSRSEVSDIISRMTNQIPEDTRTCVHGRPFFEKIAQIESE</sequence>
<dbReference type="InterPro" id="IPR038973">
    <property type="entry name" value="MutL/Mlh/Pms-like"/>
</dbReference>
<dbReference type="CDD" id="cd16926">
    <property type="entry name" value="HATPase_MutL-MLH-PMS-like"/>
    <property type="match status" value="1"/>
</dbReference>
<evidence type="ECO:0000259" key="4">
    <source>
        <dbReference type="SMART" id="SM01340"/>
    </source>
</evidence>
<feature type="domain" description="DNA mismatch repair protein S5" evidence="4">
    <location>
        <begin position="210"/>
        <end position="338"/>
    </location>
</feature>
<dbReference type="SUPFAM" id="SSF54211">
    <property type="entry name" value="Ribosomal protein S5 domain 2-like"/>
    <property type="match status" value="1"/>
</dbReference>
<feature type="compositionally biased region" description="Basic and acidic residues" evidence="3">
    <location>
        <begin position="556"/>
        <end position="565"/>
    </location>
</feature>
<comment type="caution">
    <text evidence="5">The sequence shown here is derived from an EMBL/GenBank/DDBJ whole genome shotgun (WGS) entry which is preliminary data.</text>
</comment>
<dbReference type="InterPro" id="IPR036890">
    <property type="entry name" value="HATPase_C_sf"/>
</dbReference>
<dbReference type="Gene3D" id="3.30.565.10">
    <property type="entry name" value="Histidine kinase-like ATPase, C-terminal domain"/>
    <property type="match status" value="1"/>
</dbReference>
<dbReference type="InterPro" id="IPR014721">
    <property type="entry name" value="Ribsml_uS5_D2-typ_fold_subgr"/>
</dbReference>
<evidence type="ECO:0000256" key="3">
    <source>
        <dbReference type="SAM" id="MobiDB-lite"/>
    </source>
</evidence>
<evidence type="ECO:0000256" key="1">
    <source>
        <dbReference type="ARBA" id="ARBA00006082"/>
    </source>
</evidence>
<feature type="compositionally biased region" description="Basic and acidic residues" evidence="3">
    <location>
        <begin position="688"/>
        <end position="704"/>
    </location>
</feature>
<dbReference type="Pfam" id="PF01119">
    <property type="entry name" value="DNA_mis_repair"/>
    <property type="match status" value="1"/>
</dbReference>
<keyword evidence="6" id="KW-1185">Reference proteome</keyword>
<organism evidence="5 6">
    <name type="scientific">Porites lobata</name>
    <dbReference type="NCBI Taxonomy" id="104759"/>
    <lineage>
        <taxon>Eukaryota</taxon>
        <taxon>Metazoa</taxon>
        <taxon>Cnidaria</taxon>
        <taxon>Anthozoa</taxon>
        <taxon>Hexacorallia</taxon>
        <taxon>Scleractinia</taxon>
        <taxon>Fungiina</taxon>
        <taxon>Poritidae</taxon>
        <taxon>Porites</taxon>
    </lineage>
</organism>